<reference evidence="3 4" key="1">
    <citation type="submission" date="2022-09" db="EMBL/GenBank/DDBJ databases">
        <authorList>
            <person name="Han X.L."/>
            <person name="Wang Q."/>
            <person name="Lu T."/>
        </authorList>
    </citation>
    <scope>NUCLEOTIDE SEQUENCE [LARGE SCALE GENOMIC DNA]</scope>
    <source>
        <strain evidence="3 4">WQ 127069</strain>
    </source>
</reference>
<evidence type="ECO:0000313" key="4">
    <source>
        <dbReference type="Proteomes" id="UP001652445"/>
    </source>
</evidence>
<dbReference type="PANTHER" id="PTHR43249:SF1">
    <property type="entry name" value="D-GLUCOSIDE 3-DEHYDROGENASE"/>
    <property type="match status" value="1"/>
</dbReference>
<dbReference type="InterPro" id="IPR052515">
    <property type="entry name" value="Gfo/Idh/MocA_Oxidoreductase"/>
</dbReference>
<dbReference type="InterPro" id="IPR055170">
    <property type="entry name" value="GFO_IDH_MocA-like_dom"/>
</dbReference>
<keyword evidence="4" id="KW-1185">Reference proteome</keyword>
<dbReference type="Pfam" id="PF01408">
    <property type="entry name" value="GFO_IDH_MocA"/>
    <property type="match status" value="1"/>
</dbReference>
<sequence>MVKIAVMGAGGIAAEHMKALKPHPKVEIVGICDVILENAQNMVNKNGGRAYTHYEEMLDREQPDGLIISVPPFAHGDVEEVAASRGIHLLVEKPVGLNMDAVRKKAEVMQAAGIIVSTGYCLRYMEALQKARAYLSDKPIAMVRALRISGIPQMPWWPIMDKSGGQLVEMTTHNVDMMRCLAGDITKVSADMNLLVMKDGGFDIPDVTSANFVFANGAVGHIDTTFFPQPVERAYLEVMGPGYLLTIEGRTLTIIEGKQTMVYKGDDDFYRAQDHAFIEAIDTGDRSLILADYSEAMKTLEVTLAANASAASGQTVYLA</sequence>
<feature type="domain" description="GFO/IDH/MocA-like oxidoreductase" evidence="2">
    <location>
        <begin position="153"/>
        <end position="240"/>
    </location>
</feature>
<dbReference type="Gene3D" id="3.40.50.720">
    <property type="entry name" value="NAD(P)-binding Rossmann-like Domain"/>
    <property type="match status" value="1"/>
</dbReference>
<organism evidence="3 4">
    <name type="scientific">Paenibacillus baimaensis</name>
    <dbReference type="NCBI Taxonomy" id="2982185"/>
    <lineage>
        <taxon>Bacteria</taxon>
        <taxon>Bacillati</taxon>
        <taxon>Bacillota</taxon>
        <taxon>Bacilli</taxon>
        <taxon>Bacillales</taxon>
        <taxon>Paenibacillaceae</taxon>
        <taxon>Paenibacillus</taxon>
    </lineage>
</organism>
<dbReference type="Pfam" id="PF22725">
    <property type="entry name" value="GFO_IDH_MocA_C3"/>
    <property type="match status" value="1"/>
</dbReference>
<dbReference type="RefSeq" id="WP_262685608.1">
    <property type="nucleotide sequence ID" value="NZ_JAOQIO010000084.1"/>
</dbReference>
<dbReference type="PANTHER" id="PTHR43249">
    <property type="entry name" value="UDP-N-ACETYL-2-AMINO-2-DEOXY-D-GLUCURONATE OXIDASE"/>
    <property type="match status" value="1"/>
</dbReference>
<feature type="domain" description="Gfo/Idh/MocA-like oxidoreductase N-terminal" evidence="1">
    <location>
        <begin position="2"/>
        <end position="120"/>
    </location>
</feature>
<dbReference type="Gene3D" id="3.30.360.10">
    <property type="entry name" value="Dihydrodipicolinate Reductase, domain 2"/>
    <property type="match status" value="1"/>
</dbReference>
<dbReference type="InterPro" id="IPR036291">
    <property type="entry name" value="NAD(P)-bd_dom_sf"/>
</dbReference>
<comment type="caution">
    <text evidence="3">The sequence shown here is derived from an EMBL/GenBank/DDBJ whole genome shotgun (WGS) entry which is preliminary data.</text>
</comment>
<accession>A0ABT2UIJ7</accession>
<dbReference type="Proteomes" id="UP001652445">
    <property type="component" value="Unassembled WGS sequence"/>
</dbReference>
<proteinExistence type="predicted"/>
<protein>
    <submittedName>
        <fullName evidence="3">Gfo/Idh/MocA family oxidoreductase</fullName>
    </submittedName>
</protein>
<evidence type="ECO:0000259" key="2">
    <source>
        <dbReference type="Pfam" id="PF22725"/>
    </source>
</evidence>
<evidence type="ECO:0000259" key="1">
    <source>
        <dbReference type="Pfam" id="PF01408"/>
    </source>
</evidence>
<dbReference type="EMBL" id="JAOQIO010000084">
    <property type="protein sequence ID" value="MCU6794455.1"/>
    <property type="molecule type" value="Genomic_DNA"/>
</dbReference>
<evidence type="ECO:0000313" key="3">
    <source>
        <dbReference type="EMBL" id="MCU6794455.1"/>
    </source>
</evidence>
<gene>
    <name evidence="3" type="ORF">OB236_20310</name>
</gene>
<name>A0ABT2UIJ7_9BACL</name>
<dbReference type="InterPro" id="IPR000683">
    <property type="entry name" value="Gfo/Idh/MocA-like_OxRdtase_N"/>
</dbReference>
<dbReference type="SUPFAM" id="SSF55347">
    <property type="entry name" value="Glyceraldehyde-3-phosphate dehydrogenase-like, C-terminal domain"/>
    <property type="match status" value="1"/>
</dbReference>
<dbReference type="SUPFAM" id="SSF51735">
    <property type="entry name" value="NAD(P)-binding Rossmann-fold domains"/>
    <property type="match status" value="1"/>
</dbReference>